<dbReference type="Pfam" id="PF07992">
    <property type="entry name" value="Pyr_redox_2"/>
    <property type="match status" value="1"/>
</dbReference>
<feature type="domain" description="FAD/NAD(P)-binding" evidence="4">
    <location>
        <begin position="19"/>
        <end position="299"/>
    </location>
</feature>
<reference evidence="5 6" key="1">
    <citation type="submission" date="2019-07" db="EMBL/GenBank/DDBJ databases">
        <title>Complete Genome Sequence and Methylome Analysis of Nocardia otitidis-caviarum NEB252.</title>
        <authorList>
            <person name="Fomenkov A."/>
            <person name="Anton B.P."/>
            <person name="Vincze T."/>
            <person name="Roberts R.J."/>
        </authorList>
    </citation>
    <scope>NUCLEOTIDE SEQUENCE [LARGE SCALE GENOMIC DNA]</scope>
    <source>
        <strain evidence="5 6">NEB252</strain>
    </source>
</reference>
<dbReference type="Proteomes" id="UP000317039">
    <property type="component" value="Chromosome"/>
</dbReference>
<evidence type="ECO:0000313" key="6">
    <source>
        <dbReference type="Proteomes" id="UP000317039"/>
    </source>
</evidence>
<dbReference type="InterPro" id="IPR050097">
    <property type="entry name" value="Ferredoxin-NADP_redctase_2"/>
</dbReference>
<evidence type="ECO:0000256" key="2">
    <source>
        <dbReference type="ARBA" id="ARBA00023002"/>
    </source>
</evidence>
<dbReference type="InterPro" id="IPR036188">
    <property type="entry name" value="FAD/NAD-bd_sf"/>
</dbReference>
<dbReference type="PRINTS" id="PR00469">
    <property type="entry name" value="PNDRDTASEII"/>
</dbReference>
<dbReference type="AlphaFoldDB" id="A0A516NJJ8"/>
<accession>A0A516NJJ8</accession>
<keyword evidence="2" id="KW-0560">Oxidoreductase</keyword>
<dbReference type="PRINTS" id="PR00368">
    <property type="entry name" value="FADPNR"/>
</dbReference>
<dbReference type="GO" id="GO:0004791">
    <property type="term" value="F:thioredoxin-disulfide reductase (NADPH) activity"/>
    <property type="evidence" value="ECO:0007669"/>
    <property type="project" value="UniProtKB-EC"/>
</dbReference>
<dbReference type="Gene3D" id="3.50.50.60">
    <property type="entry name" value="FAD/NAD(P)-binding domain"/>
    <property type="match status" value="2"/>
</dbReference>
<comment type="catalytic activity">
    <reaction evidence="3">
        <text>[thioredoxin]-dithiol + NADP(+) = [thioredoxin]-disulfide + NADPH + H(+)</text>
        <dbReference type="Rhea" id="RHEA:20345"/>
        <dbReference type="Rhea" id="RHEA-COMP:10698"/>
        <dbReference type="Rhea" id="RHEA-COMP:10700"/>
        <dbReference type="ChEBI" id="CHEBI:15378"/>
        <dbReference type="ChEBI" id="CHEBI:29950"/>
        <dbReference type="ChEBI" id="CHEBI:50058"/>
        <dbReference type="ChEBI" id="CHEBI:57783"/>
        <dbReference type="ChEBI" id="CHEBI:58349"/>
        <dbReference type="EC" id="1.8.1.9"/>
    </reaction>
</comment>
<dbReference type="InterPro" id="IPR023753">
    <property type="entry name" value="FAD/NAD-binding_dom"/>
</dbReference>
<dbReference type="KEGG" id="nod:FOH10_10365"/>
<dbReference type="EMBL" id="CP041695">
    <property type="protein sequence ID" value="QDP79072.1"/>
    <property type="molecule type" value="Genomic_DNA"/>
</dbReference>
<evidence type="ECO:0000256" key="3">
    <source>
        <dbReference type="ARBA" id="ARBA00048132"/>
    </source>
</evidence>
<evidence type="ECO:0000259" key="4">
    <source>
        <dbReference type="Pfam" id="PF07992"/>
    </source>
</evidence>
<proteinExistence type="predicted"/>
<gene>
    <name evidence="5" type="ORF">FOH10_10365</name>
</gene>
<evidence type="ECO:0000313" key="5">
    <source>
        <dbReference type="EMBL" id="QDP79072.1"/>
    </source>
</evidence>
<dbReference type="SUPFAM" id="SSF51905">
    <property type="entry name" value="FAD/NAD(P)-binding domain"/>
    <property type="match status" value="1"/>
</dbReference>
<evidence type="ECO:0000256" key="1">
    <source>
        <dbReference type="ARBA" id="ARBA00022630"/>
    </source>
</evidence>
<organism evidence="5 6">
    <name type="scientific">Nocardia otitidiscaviarum</name>
    <dbReference type="NCBI Taxonomy" id="1823"/>
    <lineage>
        <taxon>Bacteria</taxon>
        <taxon>Bacillati</taxon>
        <taxon>Actinomycetota</taxon>
        <taxon>Actinomycetes</taxon>
        <taxon>Mycobacteriales</taxon>
        <taxon>Nocardiaceae</taxon>
        <taxon>Nocardia</taxon>
    </lineage>
</organism>
<name>A0A516NJJ8_9NOCA</name>
<protein>
    <submittedName>
        <fullName evidence="5">NAD(P)/FAD-dependent oxidoreductase</fullName>
    </submittedName>
</protein>
<sequence>MVSRLSSHSEVQPVNITHYDTVIVGGGPAGLTAAMALTRYRRRTLVVESPEPPRNAASHGIHGLIGLDGISPAQLRARTWAELDAYGLATRADTTADDITRDEGGFTVTLGDGGRARAATVLLATGMVDIHPDIDGLAACWGRTVIHCPFCVGEENADRTWAVMAGDPDFAAMIPTAFRAWTSDVVVIAPPELERADEIRSRLREQGSDLIQGEIARFAHRDGDLSAIEFTDGRALARQTLLWHLPQRQVPLITRLSETLGLTLDSDGLVTVDRSQRTSIDGLYAAGDLTTLYQGAMNSAGAGAAAADAIHFADF</sequence>
<dbReference type="PANTHER" id="PTHR48105">
    <property type="entry name" value="THIOREDOXIN REDUCTASE 1-RELATED-RELATED"/>
    <property type="match status" value="1"/>
</dbReference>
<keyword evidence="1" id="KW-0285">Flavoprotein</keyword>